<dbReference type="HOGENOM" id="CLU_000445_107_26_5"/>
<dbReference type="SMART" id="SM00283">
    <property type="entry name" value="MA"/>
    <property type="match status" value="1"/>
</dbReference>
<evidence type="ECO:0000259" key="4">
    <source>
        <dbReference type="PROSITE" id="PS50111"/>
    </source>
</evidence>
<dbReference type="PROSITE" id="PS50111">
    <property type="entry name" value="CHEMOTAXIS_TRANSDUC_2"/>
    <property type="match status" value="1"/>
</dbReference>
<dbReference type="PANTHER" id="PTHR32089">
    <property type="entry name" value="METHYL-ACCEPTING CHEMOTAXIS PROTEIN MCPB"/>
    <property type="match status" value="1"/>
</dbReference>
<proteinExistence type="inferred from homology"/>
<dbReference type="InterPro" id="IPR004090">
    <property type="entry name" value="Chemotax_Me-accpt_rcpt"/>
</dbReference>
<dbReference type="Proteomes" id="UP000000270">
    <property type="component" value="Chromosome"/>
</dbReference>
<reference evidence="5 6" key="6">
    <citation type="journal article" date="2011" name="Appl. Environ. Microbiol.">
        <title>Involvement of the azorhizobial chromosome partition gene (parA) in the onset of bacteroid differentiation during Sesbania rostrata stem nodule development.</title>
        <authorList>
            <person name="Liu CT."/>
            <person name="Lee KB."/>
            <person name="Wang YS."/>
            <person name="Peng MH."/>
            <person name="Lee KT."/>
            <person name="Suzuki S."/>
            <person name="Suzuki T."/>
            <person name="Oyaizu H."/>
        </authorList>
    </citation>
    <scope>NUCLEOTIDE SEQUENCE [LARGE SCALE GENOMIC DNA]</scope>
    <source>
        <strain evidence="6">ATCC 43989 / DSM 5975 / JCM 20966 / LMG 6465 / NBRC 14845 / NCIMB 13405 / ORS 571</strain>
    </source>
</reference>
<dbReference type="SUPFAM" id="SSF58104">
    <property type="entry name" value="Methyl-accepting chemotaxis protein (MCP) signaling domain"/>
    <property type="match status" value="1"/>
</dbReference>
<dbReference type="STRING" id="438753.AZC_1546"/>
<name>A8HXW2_AZOC5</name>
<dbReference type="AlphaFoldDB" id="A8HXW2"/>
<protein>
    <submittedName>
        <fullName evidence="5">Putative methyl-accepting chemotaxis protein</fullName>
    </submittedName>
</protein>
<dbReference type="Gene3D" id="1.10.287.950">
    <property type="entry name" value="Methyl-accepting chemotaxis protein"/>
    <property type="match status" value="1"/>
</dbReference>
<keyword evidence="6" id="KW-1185">Reference proteome</keyword>
<evidence type="ECO:0000313" key="5">
    <source>
        <dbReference type="EMBL" id="BAF87544.1"/>
    </source>
</evidence>
<dbReference type="Pfam" id="PF00015">
    <property type="entry name" value="MCPsignal"/>
    <property type="match status" value="1"/>
</dbReference>
<reference evidence="5 6" key="4">
    <citation type="journal article" date="2009" name="Appl. Environ. Microbiol.">
        <title>Comparative genome-wide transcriptional profiling of Azorhizobium caulinodans ORS571 grown under free-living and symbiotic conditions.</title>
        <authorList>
            <person name="Tsukada S."/>
            <person name="Aono T."/>
            <person name="Akiba N."/>
            <person name="Lee KB."/>
            <person name="Liu CT."/>
            <person name="Toyazaki H."/>
            <person name="Oyaizu H."/>
        </authorList>
    </citation>
    <scope>NUCLEOTIDE SEQUENCE [LARGE SCALE GENOMIC DNA]</scope>
    <source>
        <strain evidence="6">ATCC 43989 / DSM 5975 / JCM 20966 / LMG 6465 / NBRC 14845 / NCIMB 13405 / ORS 571</strain>
    </source>
</reference>
<evidence type="ECO:0000256" key="1">
    <source>
        <dbReference type="ARBA" id="ARBA00023224"/>
    </source>
</evidence>
<organism evidence="5 6">
    <name type="scientific">Azorhizobium caulinodans (strain ATCC 43989 / DSM 5975 / JCM 20966 / LMG 6465 / NBRC 14845 / NCIMB 13405 / ORS 571)</name>
    <dbReference type="NCBI Taxonomy" id="438753"/>
    <lineage>
        <taxon>Bacteria</taxon>
        <taxon>Pseudomonadati</taxon>
        <taxon>Pseudomonadota</taxon>
        <taxon>Alphaproteobacteria</taxon>
        <taxon>Hyphomicrobiales</taxon>
        <taxon>Xanthobacteraceae</taxon>
        <taxon>Azorhizobium</taxon>
    </lineage>
</organism>
<accession>A8HXW2</accession>
<dbReference type="GO" id="GO:0016020">
    <property type="term" value="C:membrane"/>
    <property type="evidence" value="ECO:0007669"/>
    <property type="project" value="InterPro"/>
</dbReference>
<reference evidence="5 6" key="5">
    <citation type="journal article" date="2010" name="Appl. Environ. Microbiol.">
        <title>phrR-like gene praR of Azorhizobium caulinodans ORS571 is essential for symbiosis with Sesbania rostrata and is involved in expression of reb genes.</title>
        <authorList>
            <person name="Akiba N."/>
            <person name="Aono T."/>
            <person name="Toyazaki H."/>
            <person name="Sato S."/>
            <person name="Oyaizu H."/>
        </authorList>
    </citation>
    <scope>NUCLEOTIDE SEQUENCE [LARGE SCALE GENOMIC DNA]</scope>
    <source>
        <strain evidence="6">ATCC 43989 / DSM 5975 / JCM 20966 / LMG 6465 / NBRC 14845 / NCIMB 13405 / ORS 571</strain>
    </source>
</reference>
<sequence>MAVAAFPFRRDTASIGAAAQFLDNLPSAVMLCEPQNLVICYLNKASVQLLKSIEHVLPVKADQVLGSSIDIFHKNPSHQRRLLADPKNLPHTARIKAGDEILELNINAVRDARGAYAYVQLTWSVITKAVEHEEKTERLLQMIEEMPINVMTCTLDDFRIDFANRASRETLKRIEQYLPVKAADLIGTSIDVFHKAPAHQRRMLADPSNLPHQANIKVGPETLRLRVSAIKDQKGNYVGPMVTWAVVTESVALANSVNEVVGSMTDTSAEMQQSSSRLLELTQSSDQTAAAVSAAAVEMSASFDEISSQIRQATGMSQDVAERARSTDQLVSGLTESVERIGAFTALIDKIAAQTNLLALNATIEAARVGEAGKGFAVVAQEVKALAMQTANATQDIRQQVSAVQTASEAAATAVSDISGNVRQLSEVFTALSAGVEEQVVTNRSVSQMITGVSDTTGEIRDAALRVRSVADQVGGCAGRLTNEVGTLLKT</sequence>
<reference evidence="5 6" key="1">
    <citation type="journal article" date="2007" name="Appl. Environ. Microbiol.">
        <title>Rhizobial factors required for stem nodule maturation and maintenance in Sesbania rostrata-Azorhizobium caulinodans ORS571 symbiosis.</title>
        <authorList>
            <person name="Suzuki S."/>
            <person name="Aono T."/>
            <person name="Lee KB."/>
            <person name="Suzuki T."/>
            <person name="Liu CT."/>
            <person name="Miwa H."/>
            <person name="Wakao S."/>
            <person name="Iki T."/>
            <person name="Oyaizu H."/>
        </authorList>
    </citation>
    <scope>NUCLEOTIDE SEQUENCE [LARGE SCALE GENOMIC DNA]</scope>
    <source>
        <strain evidence="6">ATCC 43989 / DSM 5975 / JCM 20966 / LMG 6465 / NBRC 14845 / NCIMB 13405 / ORS 571</strain>
    </source>
</reference>
<feature type="domain" description="Methyl-accepting transducer" evidence="4">
    <location>
        <begin position="242"/>
        <end position="475"/>
    </location>
</feature>
<dbReference type="EMBL" id="AP009384">
    <property type="protein sequence ID" value="BAF87544.1"/>
    <property type="molecule type" value="Genomic_DNA"/>
</dbReference>
<reference evidence="6" key="2">
    <citation type="submission" date="2007-04" db="EMBL/GenBank/DDBJ databases">
        <title>Complete genome sequence of the nitrogen-fixing bacterium Azorhizobium caulinodans ORS571.</title>
        <authorList>
            <person name="Lee K.B."/>
            <person name="Backer P.D."/>
            <person name="Aono T."/>
            <person name="Liu C.T."/>
            <person name="Suzuki S."/>
            <person name="Suzuki T."/>
            <person name="Kaneko T."/>
            <person name="Yamada M."/>
            <person name="Tabata S."/>
            <person name="Kupfer D.M."/>
            <person name="Najar F.Z."/>
            <person name="Wiley G.B."/>
            <person name="Roe B."/>
            <person name="Binnewies T."/>
            <person name="Ussery D."/>
            <person name="Vereecke D."/>
            <person name="Gevers D."/>
            <person name="Holsters M."/>
            <person name="Oyaizu H."/>
        </authorList>
    </citation>
    <scope>NUCLEOTIDE SEQUENCE [LARGE SCALE GENOMIC DNA]</scope>
    <source>
        <strain evidence="6">ATCC 43989 / DSM 5975 / JCM 20966 / LMG 6465 / NBRC 14845 / NCIMB 13405 / ORS 571</strain>
    </source>
</reference>
<evidence type="ECO:0000256" key="2">
    <source>
        <dbReference type="ARBA" id="ARBA00029447"/>
    </source>
</evidence>
<dbReference type="GO" id="GO:0007165">
    <property type="term" value="P:signal transduction"/>
    <property type="evidence" value="ECO:0007669"/>
    <property type="project" value="UniProtKB-KW"/>
</dbReference>
<dbReference type="KEGG" id="azc:AZC_1546"/>
<keyword evidence="1 3" id="KW-0807">Transducer</keyword>
<reference evidence="5 6" key="3">
    <citation type="journal article" date="2008" name="BMC Genomics">
        <title>The genome of the versatile nitrogen fixer Azorhizobium caulinodans ORS571.</title>
        <authorList>
            <person name="Lee KB."/>
            <person name="Backer P.D."/>
            <person name="Aono T."/>
            <person name="Liu CT."/>
            <person name="Suzuki S."/>
            <person name="Suzuki T."/>
            <person name="Kaneko T."/>
            <person name="Yamada M."/>
            <person name="Tabata S."/>
            <person name="Kupfer D.M."/>
            <person name="Najar F.Z."/>
            <person name="Wiley G.B."/>
            <person name="Roe B."/>
            <person name="Binnewies T.T."/>
            <person name="Ussery D.W."/>
            <person name="D'Haeze W."/>
            <person name="Herder J.D."/>
            <person name="Gevers D."/>
            <person name="Vereecke D."/>
            <person name="Holsters M."/>
            <person name="Oyaizu H."/>
        </authorList>
    </citation>
    <scope>NUCLEOTIDE SEQUENCE [LARGE SCALE GENOMIC DNA]</scope>
    <source>
        <strain evidence="6">ATCC 43989 / DSM 5975 / JCM 20966 / LMG 6465 / NBRC 14845 / NCIMB 13405 / ORS 571</strain>
    </source>
</reference>
<evidence type="ECO:0000313" key="6">
    <source>
        <dbReference type="Proteomes" id="UP000000270"/>
    </source>
</evidence>
<dbReference type="GO" id="GO:0006935">
    <property type="term" value="P:chemotaxis"/>
    <property type="evidence" value="ECO:0007669"/>
    <property type="project" value="InterPro"/>
</dbReference>
<comment type="similarity">
    <text evidence="2">Belongs to the methyl-accepting chemotaxis (MCP) protein family.</text>
</comment>
<evidence type="ECO:0000256" key="3">
    <source>
        <dbReference type="PROSITE-ProRule" id="PRU00284"/>
    </source>
</evidence>
<dbReference type="RefSeq" id="WP_012170074.1">
    <property type="nucleotide sequence ID" value="NC_009937.1"/>
</dbReference>
<dbReference type="PANTHER" id="PTHR32089:SF112">
    <property type="entry name" value="LYSOZYME-LIKE PROTEIN-RELATED"/>
    <property type="match status" value="1"/>
</dbReference>
<dbReference type="Gene3D" id="3.30.450.20">
    <property type="entry name" value="PAS domain"/>
    <property type="match status" value="2"/>
</dbReference>
<dbReference type="eggNOG" id="COG0840">
    <property type="taxonomic scope" value="Bacteria"/>
</dbReference>
<dbReference type="PRINTS" id="PR00260">
    <property type="entry name" value="CHEMTRNSDUCR"/>
</dbReference>
<gene>
    <name evidence="5" type="ordered locus">AZC_1546</name>
</gene>
<dbReference type="InterPro" id="IPR004089">
    <property type="entry name" value="MCPsignal_dom"/>
</dbReference>
<dbReference type="GO" id="GO:0004888">
    <property type="term" value="F:transmembrane signaling receptor activity"/>
    <property type="evidence" value="ECO:0007669"/>
    <property type="project" value="InterPro"/>
</dbReference>